<dbReference type="AlphaFoldDB" id="A0A2L0EV86"/>
<dbReference type="InterPro" id="IPR007712">
    <property type="entry name" value="RelE/ParE_toxin"/>
</dbReference>
<dbReference type="Gene3D" id="3.30.2310.20">
    <property type="entry name" value="RelE-like"/>
    <property type="match status" value="1"/>
</dbReference>
<gene>
    <name evidence="2" type="ORF">SOCE26_046580</name>
</gene>
<keyword evidence="1" id="KW-1277">Toxin-antitoxin system</keyword>
<evidence type="ECO:0000313" key="3">
    <source>
        <dbReference type="Proteomes" id="UP000238348"/>
    </source>
</evidence>
<protein>
    <recommendedName>
        <fullName evidence="4">Type II toxin-antitoxin system RelE/ParE family toxin</fullName>
    </recommendedName>
</protein>
<accession>A0A2L0EV86</accession>
<organism evidence="2 3">
    <name type="scientific">Sorangium cellulosum</name>
    <name type="common">Polyangium cellulosum</name>
    <dbReference type="NCBI Taxonomy" id="56"/>
    <lineage>
        <taxon>Bacteria</taxon>
        <taxon>Pseudomonadati</taxon>
        <taxon>Myxococcota</taxon>
        <taxon>Polyangia</taxon>
        <taxon>Polyangiales</taxon>
        <taxon>Polyangiaceae</taxon>
        <taxon>Sorangium</taxon>
    </lineage>
</organism>
<sequence>MRDPSAGDRFDAALREVFDRIKEGPNQFPEHALLVVPMAAGPLFVAVRRAVLPKPFPYVVFFYMRERTAVVLAIAHGKRRPGYWSERR</sequence>
<reference evidence="2 3" key="1">
    <citation type="submission" date="2015-09" db="EMBL/GenBank/DDBJ databases">
        <title>Sorangium comparison.</title>
        <authorList>
            <person name="Zaburannyi N."/>
            <person name="Bunk B."/>
            <person name="Overmann J."/>
            <person name="Mueller R."/>
        </authorList>
    </citation>
    <scope>NUCLEOTIDE SEQUENCE [LARGE SCALE GENOMIC DNA]</scope>
    <source>
        <strain evidence="2 3">So ce26</strain>
    </source>
</reference>
<evidence type="ECO:0000313" key="2">
    <source>
        <dbReference type="EMBL" id="AUX43214.1"/>
    </source>
</evidence>
<evidence type="ECO:0008006" key="4">
    <source>
        <dbReference type="Google" id="ProtNLM"/>
    </source>
</evidence>
<proteinExistence type="predicted"/>
<name>A0A2L0EV86_SORCE</name>
<dbReference type="Proteomes" id="UP000238348">
    <property type="component" value="Chromosome"/>
</dbReference>
<evidence type="ECO:0000256" key="1">
    <source>
        <dbReference type="ARBA" id="ARBA00022649"/>
    </source>
</evidence>
<dbReference type="InterPro" id="IPR035093">
    <property type="entry name" value="RelE/ParE_toxin_dom_sf"/>
</dbReference>
<dbReference type="Pfam" id="PF05016">
    <property type="entry name" value="ParE_toxin"/>
    <property type="match status" value="1"/>
</dbReference>
<dbReference type="EMBL" id="CP012673">
    <property type="protein sequence ID" value="AUX43214.1"/>
    <property type="molecule type" value="Genomic_DNA"/>
</dbReference>